<dbReference type="OrthoDB" id="9803773at2"/>
<evidence type="ECO:0000256" key="13">
    <source>
        <dbReference type="SAM" id="MobiDB-lite"/>
    </source>
</evidence>
<accession>A0A1I1SLP5</accession>
<dbReference type="NCBIfam" id="TIGR01391">
    <property type="entry name" value="dnaG"/>
    <property type="match status" value="1"/>
</dbReference>
<dbReference type="CDD" id="cd03364">
    <property type="entry name" value="TOPRIM_DnaG_primases"/>
    <property type="match status" value="1"/>
</dbReference>
<keyword evidence="7 12" id="KW-0863">Zinc-finger</keyword>
<comment type="domain">
    <text evidence="12">Contains an N-terminal zinc-binding domain, a central core domain that contains the primase activity, and a C-terminal DnaB-binding domain.</text>
</comment>
<evidence type="ECO:0000256" key="11">
    <source>
        <dbReference type="ARBA" id="ARBA00023163"/>
    </source>
</evidence>
<dbReference type="InterPro" id="IPR037068">
    <property type="entry name" value="DNA_primase_core_N_sf"/>
</dbReference>
<dbReference type="InterPro" id="IPR006171">
    <property type="entry name" value="TOPRIM_dom"/>
</dbReference>
<dbReference type="InterPro" id="IPR050219">
    <property type="entry name" value="DnaG_primase"/>
</dbReference>
<dbReference type="GO" id="GO:0003899">
    <property type="term" value="F:DNA-directed RNA polymerase activity"/>
    <property type="evidence" value="ECO:0007669"/>
    <property type="project" value="UniProtKB-UniRule"/>
</dbReference>
<dbReference type="InterPro" id="IPR006295">
    <property type="entry name" value="DNA_primase_DnaG"/>
</dbReference>
<sequence length="660" mass="72312">MSLPPGFLDELRGRASLSQVVGRKVQWDARKSNQGKGDMWAPCPFHQEKSASFHVDDRKGFYYCFGCHAKGDAISFVRETENVSFMEAVEILAREAGMPVPKQDPRAQQKADTRDELAAVMEEAVRWFRLQLKTGVAAEARGYLERRGLKPAALERWEIGFAPDAWQGLWDALKAKGIADELILAAGLAKPSSKGGKPYDTFRGRIIFPIRDARGRAIAFGGRAMDPDDKAKYLNSPETVLFDKGRSLYNVREARVAAGQGQPLIVAEGYMDVIALHSAGFEAAVAPLGTAITENQLQMLWRIAPEPIITLDGDTAGQRAALRLIDLALPLLEAGQSLRFAVMPEGQDPDDLLKAQGAGALQKLLDAAMPMVRLLWQRETEGRVFDSPERKAALDKSLREKIKLIKDPSIRSHYGQEIKDLRWQLFRPQRMSGAGPRPPRAAGSRVGGKWQPPPEPPMPSTKSSVLVTTDETASEHLREGVILAVLAGCPEIIEDFDNGLEAMSCQDRDHAVMRDMMLRHGHAGAEVLREKIESVLGTGTLENLRAQRHVAITPCIRNPGNADLSRMTVAEELAKLMAARGLSAEIAEAAQDLSGVADEGVTWRLSEAARAADRAQRSGQEDSAEYDVGDNGALLSRDERSEFDKLLGGIKYNKTKASGD</sequence>
<dbReference type="SMART" id="SM00493">
    <property type="entry name" value="TOPRIM"/>
    <property type="match status" value="1"/>
</dbReference>
<dbReference type="AlphaFoldDB" id="A0A1I1SLP5"/>
<keyword evidence="16" id="KW-1185">Reference proteome</keyword>
<feature type="region of interest" description="Disordered" evidence="13">
    <location>
        <begin position="614"/>
        <end position="633"/>
    </location>
</feature>
<dbReference type="GO" id="GO:0008270">
    <property type="term" value="F:zinc ion binding"/>
    <property type="evidence" value="ECO:0007669"/>
    <property type="project" value="UniProtKB-UniRule"/>
</dbReference>
<proteinExistence type="inferred from homology"/>
<evidence type="ECO:0000259" key="14">
    <source>
        <dbReference type="PROSITE" id="PS50880"/>
    </source>
</evidence>
<dbReference type="EMBL" id="FOMW01000001">
    <property type="protein sequence ID" value="SFD47405.1"/>
    <property type="molecule type" value="Genomic_DNA"/>
</dbReference>
<dbReference type="Proteomes" id="UP000198977">
    <property type="component" value="Unassembled WGS sequence"/>
</dbReference>
<feature type="domain" description="Toprim" evidence="14">
    <location>
        <begin position="262"/>
        <end position="346"/>
    </location>
</feature>
<keyword evidence="10 12" id="KW-0238">DNA-binding</keyword>
<evidence type="ECO:0000256" key="7">
    <source>
        <dbReference type="ARBA" id="ARBA00022771"/>
    </source>
</evidence>
<evidence type="ECO:0000256" key="8">
    <source>
        <dbReference type="ARBA" id="ARBA00022833"/>
    </source>
</evidence>
<dbReference type="InterPro" id="IPR013264">
    <property type="entry name" value="DNAG_N"/>
</dbReference>
<evidence type="ECO:0000256" key="3">
    <source>
        <dbReference type="ARBA" id="ARBA00022679"/>
    </source>
</evidence>
<keyword evidence="2 12" id="KW-0639">Primosome</keyword>
<evidence type="ECO:0000256" key="12">
    <source>
        <dbReference type="HAMAP-Rule" id="MF_00974"/>
    </source>
</evidence>
<dbReference type="PANTHER" id="PTHR30313:SF2">
    <property type="entry name" value="DNA PRIMASE"/>
    <property type="match status" value="1"/>
</dbReference>
<reference evidence="15 16" key="1">
    <citation type="submission" date="2016-10" db="EMBL/GenBank/DDBJ databases">
        <authorList>
            <person name="de Groot N.N."/>
        </authorList>
    </citation>
    <scope>NUCLEOTIDE SEQUENCE [LARGE SCALE GENOMIC DNA]</scope>
    <source>
        <strain evidence="15 16">DSM 11443</strain>
    </source>
</reference>
<dbReference type="HAMAP" id="MF_00974">
    <property type="entry name" value="DNA_primase_DnaG"/>
    <property type="match status" value="1"/>
</dbReference>
<feature type="region of interest" description="Disordered" evidence="13">
    <location>
        <begin position="430"/>
        <end position="463"/>
    </location>
</feature>
<keyword evidence="3 12" id="KW-0808">Transferase</keyword>
<dbReference type="GO" id="GO:0000428">
    <property type="term" value="C:DNA-directed RNA polymerase complex"/>
    <property type="evidence" value="ECO:0007669"/>
    <property type="project" value="UniProtKB-KW"/>
</dbReference>
<dbReference type="InterPro" id="IPR036977">
    <property type="entry name" value="DNA_primase_Znf_CHC2"/>
</dbReference>
<evidence type="ECO:0000256" key="5">
    <source>
        <dbReference type="ARBA" id="ARBA00022705"/>
    </source>
</evidence>
<dbReference type="PANTHER" id="PTHR30313">
    <property type="entry name" value="DNA PRIMASE"/>
    <property type="match status" value="1"/>
</dbReference>
<evidence type="ECO:0000313" key="15">
    <source>
        <dbReference type="EMBL" id="SFD47405.1"/>
    </source>
</evidence>
<dbReference type="GO" id="GO:0005737">
    <property type="term" value="C:cytoplasm"/>
    <property type="evidence" value="ECO:0007669"/>
    <property type="project" value="TreeGrafter"/>
</dbReference>
<name>A0A1I1SLP5_9RHOB</name>
<dbReference type="FunFam" id="3.90.980.10:FF:000001">
    <property type="entry name" value="DNA primase"/>
    <property type="match status" value="1"/>
</dbReference>
<organism evidence="15 16">
    <name type="scientific">Sulfitobacter brevis</name>
    <dbReference type="NCBI Taxonomy" id="74348"/>
    <lineage>
        <taxon>Bacteria</taxon>
        <taxon>Pseudomonadati</taxon>
        <taxon>Pseudomonadota</taxon>
        <taxon>Alphaproteobacteria</taxon>
        <taxon>Rhodobacterales</taxon>
        <taxon>Roseobacteraceae</taxon>
        <taxon>Sulfitobacter</taxon>
    </lineage>
</organism>
<dbReference type="Pfam" id="PF13155">
    <property type="entry name" value="Toprim_2"/>
    <property type="match status" value="1"/>
</dbReference>
<evidence type="ECO:0000256" key="9">
    <source>
        <dbReference type="ARBA" id="ARBA00022842"/>
    </source>
</evidence>
<gene>
    <name evidence="12" type="primary">dnaG</name>
    <name evidence="15" type="ORF">SAMN04488523_10183</name>
</gene>
<evidence type="ECO:0000256" key="6">
    <source>
        <dbReference type="ARBA" id="ARBA00022723"/>
    </source>
</evidence>
<dbReference type="Gene3D" id="3.90.980.10">
    <property type="entry name" value="DNA primase, catalytic core, N-terminal domain"/>
    <property type="match status" value="1"/>
</dbReference>
<dbReference type="RefSeq" id="WP_093921854.1">
    <property type="nucleotide sequence ID" value="NZ_FOMW01000001.1"/>
</dbReference>
<dbReference type="InterPro" id="IPR030846">
    <property type="entry name" value="DnaG_bac"/>
</dbReference>
<dbReference type="FunFam" id="3.40.1360.10:FF:000002">
    <property type="entry name" value="DNA primase"/>
    <property type="match status" value="1"/>
</dbReference>
<dbReference type="SMART" id="SM00400">
    <property type="entry name" value="ZnF_CHCC"/>
    <property type="match status" value="1"/>
</dbReference>
<keyword evidence="4 12" id="KW-0548">Nucleotidyltransferase</keyword>
<protein>
    <recommendedName>
        <fullName evidence="12">DNA primase</fullName>
        <ecNumber evidence="12">2.7.7.101</ecNumber>
    </recommendedName>
</protein>
<keyword evidence="6 12" id="KW-0479">Metal-binding</keyword>
<comment type="subunit">
    <text evidence="12">Monomer. Interacts with DnaB.</text>
</comment>
<keyword evidence="8 12" id="KW-0862">Zinc</keyword>
<keyword evidence="11 12" id="KW-0804">Transcription</keyword>
<dbReference type="GO" id="GO:0006269">
    <property type="term" value="P:DNA replication, synthesis of primer"/>
    <property type="evidence" value="ECO:0007669"/>
    <property type="project" value="UniProtKB-UniRule"/>
</dbReference>
<evidence type="ECO:0000313" key="16">
    <source>
        <dbReference type="Proteomes" id="UP000198977"/>
    </source>
</evidence>
<feature type="zinc finger region" description="CHC2-type" evidence="12">
    <location>
        <begin position="43"/>
        <end position="67"/>
    </location>
</feature>
<dbReference type="EC" id="2.7.7.101" evidence="12"/>
<comment type="cofactor">
    <cofactor evidence="12">
        <name>Zn(2+)</name>
        <dbReference type="ChEBI" id="CHEBI:29105"/>
    </cofactor>
    <text evidence="12">Binds 1 zinc ion per monomer.</text>
</comment>
<dbReference type="PROSITE" id="PS50880">
    <property type="entry name" value="TOPRIM"/>
    <property type="match status" value="1"/>
</dbReference>
<dbReference type="Pfam" id="PF01807">
    <property type="entry name" value="Zn_ribbon_DnaG"/>
    <property type="match status" value="1"/>
</dbReference>
<dbReference type="SUPFAM" id="SSF57783">
    <property type="entry name" value="Zinc beta-ribbon"/>
    <property type="match status" value="1"/>
</dbReference>
<dbReference type="GO" id="GO:1990077">
    <property type="term" value="C:primosome complex"/>
    <property type="evidence" value="ECO:0007669"/>
    <property type="project" value="UniProtKB-KW"/>
</dbReference>
<keyword evidence="9" id="KW-0460">Magnesium</keyword>
<keyword evidence="5 12" id="KW-0235">DNA replication</keyword>
<comment type="similarity">
    <text evidence="12">Belongs to the DnaG primase family.</text>
</comment>
<dbReference type="Gene3D" id="3.90.580.10">
    <property type="entry name" value="Zinc finger, CHC2-type domain"/>
    <property type="match status" value="1"/>
</dbReference>
<evidence type="ECO:0000256" key="1">
    <source>
        <dbReference type="ARBA" id="ARBA00022478"/>
    </source>
</evidence>
<dbReference type="InterPro" id="IPR002694">
    <property type="entry name" value="Znf_CHC2"/>
</dbReference>
<dbReference type="GO" id="GO:0003677">
    <property type="term" value="F:DNA binding"/>
    <property type="evidence" value="ECO:0007669"/>
    <property type="project" value="UniProtKB-KW"/>
</dbReference>
<evidence type="ECO:0000256" key="2">
    <source>
        <dbReference type="ARBA" id="ARBA00022515"/>
    </source>
</evidence>
<dbReference type="SUPFAM" id="SSF56731">
    <property type="entry name" value="DNA primase core"/>
    <property type="match status" value="1"/>
</dbReference>
<dbReference type="InterPro" id="IPR034151">
    <property type="entry name" value="TOPRIM_DnaG_bac"/>
</dbReference>
<evidence type="ECO:0000256" key="4">
    <source>
        <dbReference type="ARBA" id="ARBA00022695"/>
    </source>
</evidence>
<comment type="function">
    <text evidence="12">RNA polymerase that catalyzes the synthesis of short RNA molecules used as primers for DNA polymerase during DNA replication.</text>
</comment>
<dbReference type="Gene3D" id="3.40.1360.10">
    <property type="match status" value="1"/>
</dbReference>
<keyword evidence="1 12" id="KW-0240">DNA-directed RNA polymerase</keyword>
<dbReference type="STRING" id="74348.SAMN04488523_10183"/>
<evidence type="ECO:0000256" key="10">
    <source>
        <dbReference type="ARBA" id="ARBA00023125"/>
    </source>
</evidence>
<dbReference type="Pfam" id="PF08275">
    <property type="entry name" value="DNAG_N"/>
    <property type="match status" value="1"/>
</dbReference>
<comment type="catalytic activity">
    <reaction evidence="12">
        <text>ssDNA + n NTP = ssDNA/pppN(pN)n-1 hybrid + (n-1) diphosphate.</text>
        <dbReference type="EC" id="2.7.7.101"/>
    </reaction>
</comment>